<protein>
    <submittedName>
        <fullName evidence="1">Uncharacterized protein</fullName>
    </submittedName>
</protein>
<gene>
    <name evidence="1" type="ORF">VB854_28715</name>
</gene>
<evidence type="ECO:0000313" key="2">
    <source>
        <dbReference type="Proteomes" id="UP001301728"/>
    </source>
</evidence>
<dbReference type="EMBL" id="JAYGHT010000195">
    <property type="protein sequence ID" value="MEA5522916.1"/>
    <property type="molecule type" value="Genomic_DNA"/>
</dbReference>
<name>A0ABU5U6X8_9CYAN</name>
<keyword evidence="2" id="KW-1185">Reference proteome</keyword>
<accession>A0ABU5U6X8</accession>
<organism evidence="1 2">
    <name type="scientific">Limnoraphis robusta CCNP1315</name>
    <dbReference type="NCBI Taxonomy" id="3110306"/>
    <lineage>
        <taxon>Bacteria</taxon>
        <taxon>Bacillati</taxon>
        <taxon>Cyanobacteriota</taxon>
        <taxon>Cyanophyceae</taxon>
        <taxon>Oscillatoriophycideae</taxon>
        <taxon>Oscillatoriales</taxon>
        <taxon>Sirenicapillariaceae</taxon>
        <taxon>Limnoraphis</taxon>
    </lineage>
</organism>
<evidence type="ECO:0000313" key="1">
    <source>
        <dbReference type="EMBL" id="MEA5522916.1"/>
    </source>
</evidence>
<dbReference type="Proteomes" id="UP001301728">
    <property type="component" value="Unassembled WGS sequence"/>
</dbReference>
<proteinExistence type="predicted"/>
<comment type="caution">
    <text evidence="1">The sequence shown here is derived from an EMBL/GenBank/DDBJ whole genome shotgun (WGS) entry which is preliminary data.</text>
</comment>
<sequence>MSQRLIQLIKADVSTWENTGEPLNLDLLQTDREIKTEFNSQNEYDQSKEDEQLALACWKKVVNGTMPTPQEITLLCGVLGVLEYRELEERLRCIANKGKITNGT</sequence>
<reference evidence="1 2" key="1">
    <citation type="submission" date="2023-12" db="EMBL/GenBank/DDBJ databases">
        <title>Baltic Sea Cyanobacteria.</title>
        <authorList>
            <person name="Delbaje E."/>
            <person name="Fewer D.P."/>
            <person name="Shishido T.K."/>
        </authorList>
    </citation>
    <scope>NUCLEOTIDE SEQUENCE [LARGE SCALE GENOMIC DNA]</scope>
    <source>
        <strain evidence="1 2">CCNP 1315</strain>
    </source>
</reference>